<reference evidence="2 3" key="1">
    <citation type="submission" date="2018-11" db="EMBL/GenBank/DDBJ databases">
        <title>Genome sequencing and assembly of Clostridium tagluense strain A121.</title>
        <authorList>
            <person name="Murakami T."/>
            <person name="Segawa T."/>
            <person name="Shcherbakova V.A."/>
            <person name="Mori H."/>
            <person name="Yoshimura Y."/>
        </authorList>
    </citation>
    <scope>NUCLEOTIDE SEQUENCE [LARGE SCALE GENOMIC DNA]</scope>
    <source>
        <strain evidence="2 3">A121</strain>
    </source>
</reference>
<sequence>MKKQITGYITGVINSYSRTIERLKESGAPITSTNSFVAFKEEFTDLLEFVMDIPEENKEVAILAFNIALENTIFKKRILELEESCESMNEIENNLHKRIKALTDNNDSLDNNCNVLRNHNNKLIKVNFELAQCNKNQVQMIRKLRYRNKQLARIFKY</sequence>
<accession>A0A401UUE9</accession>
<dbReference type="AlphaFoldDB" id="A0A401UUE9"/>
<comment type="caution">
    <text evidence="2">The sequence shown here is derived from an EMBL/GenBank/DDBJ whole genome shotgun (WGS) entry which is preliminary data.</text>
</comment>
<proteinExistence type="predicted"/>
<dbReference type="Proteomes" id="UP000287872">
    <property type="component" value="Unassembled WGS sequence"/>
</dbReference>
<feature type="coiled-coil region" evidence="1">
    <location>
        <begin position="92"/>
        <end position="119"/>
    </location>
</feature>
<evidence type="ECO:0000313" key="2">
    <source>
        <dbReference type="EMBL" id="GCD13173.1"/>
    </source>
</evidence>
<protein>
    <submittedName>
        <fullName evidence="2">Uncharacterized protein</fullName>
    </submittedName>
</protein>
<evidence type="ECO:0000313" key="3">
    <source>
        <dbReference type="Proteomes" id="UP000287872"/>
    </source>
</evidence>
<organism evidence="2 3">
    <name type="scientific">Clostridium tagluense</name>
    <dbReference type="NCBI Taxonomy" id="360422"/>
    <lineage>
        <taxon>Bacteria</taxon>
        <taxon>Bacillati</taxon>
        <taxon>Bacillota</taxon>
        <taxon>Clostridia</taxon>
        <taxon>Eubacteriales</taxon>
        <taxon>Clostridiaceae</taxon>
        <taxon>Clostridium</taxon>
    </lineage>
</organism>
<dbReference type="OrthoDB" id="9998279at2"/>
<dbReference type="RefSeq" id="WP_125006475.1">
    <property type="nucleotide sequence ID" value="NZ_BHYK01000065.1"/>
</dbReference>
<gene>
    <name evidence="2" type="ORF">Ctaglu_47960</name>
</gene>
<name>A0A401UUE9_9CLOT</name>
<keyword evidence="3" id="KW-1185">Reference proteome</keyword>
<evidence type="ECO:0000256" key="1">
    <source>
        <dbReference type="SAM" id="Coils"/>
    </source>
</evidence>
<keyword evidence="1" id="KW-0175">Coiled coil</keyword>
<dbReference type="EMBL" id="BHYK01000065">
    <property type="protein sequence ID" value="GCD13173.1"/>
    <property type="molecule type" value="Genomic_DNA"/>
</dbReference>